<accession>A0A678WD20</accession>
<proteinExistence type="predicted"/>
<evidence type="ECO:0008006" key="2">
    <source>
        <dbReference type="Google" id="ProtNLM"/>
    </source>
</evidence>
<protein>
    <recommendedName>
        <fullName evidence="2">Glycosyltransferase</fullName>
    </recommendedName>
</protein>
<gene>
    <name evidence="1" type="ORF">PmDNAV2_gp10</name>
</gene>
<evidence type="ECO:0000313" key="1">
    <source>
        <dbReference type="EMBL" id="AYJ09385.1"/>
    </source>
</evidence>
<name>A0A678WD20_9VIRU</name>
<sequence length="211" mass="24439">MITIATLFWQRNDATGHFADGYTTEWVERLYRGFARNLTKPFRFVVFTDELREYAEPVEQHLLTNRSIPTYADCLEPYRLNVPMILVGLDTVVTGNCDHFAEYCMTGTQIALPRDPYKPQRACNGVALVPAGHADVWFGANRDELPSRWADMQRLRDVPHIFLNDLYPKHVVSYKVDVARDGLGDARIVYFHGDRKPHQVRGVQWLNEAWR</sequence>
<organism evidence="1">
    <name type="scientific">Pseudo-nitzschia multiseries DNA virus</name>
    <dbReference type="NCBI Taxonomy" id="2364897"/>
    <lineage>
        <taxon>Viruses</taxon>
    </lineage>
</organism>
<reference evidence="1" key="1">
    <citation type="submission" date="2018-01" db="EMBL/GenBank/DDBJ databases">
        <title>A diatom virus reveals a new lineage of giant single stranded DNA viruses originating from double stranded DNA phage.</title>
        <authorList>
            <person name="Carlson M.C.G."/>
            <person name="Frischkorn K.R."/>
            <person name="Brumfield S."/>
            <person name="Rocap G."/>
        </authorList>
    </citation>
    <scope>NUCLEOTIDE SEQUENCE</scope>
    <source>
        <strain evidence="1">PmDNAV1</strain>
    </source>
</reference>
<dbReference type="EMBL" id="MG841151">
    <property type="protein sequence ID" value="AYJ09385.1"/>
    <property type="molecule type" value="Genomic_DNA"/>
</dbReference>